<dbReference type="InterPro" id="IPR003159">
    <property type="entry name" value="Lyase_8_central_dom"/>
</dbReference>
<dbReference type="InterPro" id="IPR039174">
    <property type="entry name" value="Chondroitin_ABC_lyase"/>
</dbReference>
<name>A0ABY9JA56_9ACTN</name>
<dbReference type="Proteomes" id="UP001224433">
    <property type="component" value="Chromosome"/>
</dbReference>
<dbReference type="InterPro" id="IPR014718">
    <property type="entry name" value="GH-type_carb-bd"/>
</dbReference>
<feature type="domain" description="Polysaccharide lyase family 8 central" evidence="3">
    <location>
        <begin position="649"/>
        <end position="901"/>
    </location>
</feature>
<dbReference type="InterPro" id="IPR006311">
    <property type="entry name" value="TAT_signal"/>
</dbReference>
<dbReference type="Pfam" id="PF02278">
    <property type="entry name" value="Lyase_8"/>
    <property type="match status" value="1"/>
</dbReference>
<dbReference type="SUPFAM" id="SSF49863">
    <property type="entry name" value="Hyaluronate lyase-like, C-terminal domain"/>
    <property type="match status" value="1"/>
</dbReference>
<dbReference type="Pfam" id="PF09093">
    <property type="entry name" value="Lyase_catalyt"/>
    <property type="match status" value="1"/>
</dbReference>
<dbReference type="InterPro" id="IPR011071">
    <property type="entry name" value="Lyase_8-like_C"/>
</dbReference>
<comment type="similarity">
    <text evidence="1">Belongs to the polysaccharide lyase 8 family.</text>
</comment>
<dbReference type="Gene3D" id="2.60.220.10">
    <property type="entry name" value="Polysaccharide lyase family 8-like, C-terminal"/>
    <property type="match status" value="1"/>
</dbReference>
<dbReference type="SUPFAM" id="SSF48230">
    <property type="entry name" value="Chondroitin AC/alginate lyase"/>
    <property type="match status" value="1"/>
</dbReference>
<dbReference type="InterPro" id="IPR015176">
    <property type="entry name" value="Lyase_N"/>
</dbReference>
<evidence type="ECO:0000259" key="5">
    <source>
        <dbReference type="Pfam" id="PF09093"/>
    </source>
</evidence>
<feature type="domain" description="Lyase N-terminal" evidence="4">
    <location>
        <begin position="65"/>
        <end position="231"/>
    </location>
</feature>
<dbReference type="InterPro" id="IPR008929">
    <property type="entry name" value="Chondroitin_lyas"/>
</dbReference>
<dbReference type="InterPro" id="IPR011013">
    <property type="entry name" value="Gal_mutarotase_sf_dom"/>
</dbReference>
<evidence type="ECO:0000256" key="2">
    <source>
        <dbReference type="ARBA" id="ARBA00023239"/>
    </source>
</evidence>
<dbReference type="InterPro" id="IPR008979">
    <property type="entry name" value="Galactose-bd-like_sf"/>
</dbReference>
<dbReference type="Pfam" id="PF09092">
    <property type="entry name" value="Lyase_N"/>
    <property type="match status" value="1"/>
</dbReference>
<organism evidence="6 7">
    <name type="scientific">Streptomyces glycanivorans</name>
    <dbReference type="NCBI Taxonomy" id="3033808"/>
    <lineage>
        <taxon>Bacteria</taxon>
        <taxon>Bacillati</taxon>
        <taxon>Actinomycetota</taxon>
        <taxon>Actinomycetes</taxon>
        <taxon>Kitasatosporales</taxon>
        <taxon>Streptomycetaceae</taxon>
        <taxon>Streptomyces</taxon>
    </lineage>
</organism>
<protein>
    <submittedName>
        <fullName evidence="6">Chondroitinase family polysaccharide lyase</fullName>
    </submittedName>
</protein>
<dbReference type="PANTHER" id="PTHR37322">
    <property type="match status" value="1"/>
</dbReference>
<reference evidence="6 7" key="1">
    <citation type="submission" date="2023-03" db="EMBL/GenBank/DDBJ databases">
        <title>Isolation and description of six Streptomyces strains from soil environments, able to metabolize different microbial glucans.</title>
        <authorList>
            <person name="Widen T."/>
            <person name="Larsbrink J."/>
        </authorList>
    </citation>
    <scope>NUCLEOTIDE SEQUENCE [LARGE SCALE GENOMIC DNA]</scope>
    <source>
        <strain evidence="6 7">Alt3</strain>
    </source>
</reference>
<dbReference type="PIRSF" id="PIRSF034515">
    <property type="entry name" value="Chondroitinase"/>
    <property type="match status" value="1"/>
</dbReference>
<evidence type="ECO:0000313" key="7">
    <source>
        <dbReference type="Proteomes" id="UP001224433"/>
    </source>
</evidence>
<feature type="domain" description="Lyase catalytic" evidence="5">
    <location>
        <begin position="260"/>
        <end position="613"/>
    </location>
</feature>
<dbReference type="Gene3D" id="1.50.10.100">
    <property type="entry name" value="Chondroitin AC/alginate lyase"/>
    <property type="match status" value="1"/>
</dbReference>
<gene>
    <name evidence="6" type="ORF">P8A20_05095</name>
</gene>
<evidence type="ECO:0000259" key="4">
    <source>
        <dbReference type="Pfam" id="PF09092"/>
    </source>
</evidence>
<dbReference type="PROSITE" id="PS51318">
    <property type="entry name" value="TAT"/>
    <property type="match status" value="1"/>
</dbReference>
<evidence type="ECO:0000313" key="6">
    <source>
        <dbReference type="EMBL" id="WLQ63012.1"/>
    </source>
</evidence>
<dbReference type="InterPro" id="IPR015177">
    <property type="entry name" value="Lyase_catalyt"/>
</dbReference>
<accession>A0ABY9JA56</accession>
<dbReference type="Gene3D" id="2.70.98.10">
    <property type="match status" value="1"/>
</dbReference>
<keyword evidence="7" id="KW-1185">Reference proteome</keyword>
<dbReference type="InterPro" id="IPR024200">
    <property type="entry name" value="Chondroitinase_ABC_I"/>
</dbReference>
<evidence type="ECO:0000256" key="1">
    <source>
        <dbReference type="ARBA" id="ARBA00006699"/>
    </source>
</evidence>
<dbReference type="RefSeq" id="WP_306102959.1">
    <property type="nucleotide sequence ID" value="NZ_CP120983.1"/>
</dbReference>
<dbReference type="PANTHER" id="PTHR37322:SF3">
    <property type="entry name" value="CHONDROITIN SULFATE ABC EXOLYASE"/>
    <property type="match status" value="1"/>
</dbReference>
<dbReference type="Gene3D" id="2.60.120.430">
    <property type="entry name" value="Galactose-binding lectin"/>
    <property type="match status" value="1"/>
</dbReference>
<keyword evidence="2 6" id="KW-0456">Lyase</keyword>
<evidence type="ECO:0000259" key="3">
    <source>
        <dbReference type="Pfam" id="PF02278"/>
    </source>
</evidence>
<sequence length="1070" mass="116583">MPETPRPLTRRTALQAGTALAVSSLSLNLAGAPASAAAAARTVEQAPATDLEQRALALSPPAFLFETEVPAQVRAGRGSTLGISDRAAMCGHHSLRWEHSARSTVTVEAPLHFTPDPYVPGRLPGADQAWQGLVDTFSVWVHNASPVDDVLRFEFGRGGRTDAWFDFGLDFTGWRTAWVRYGYDMKGSPHPGMDTLRLVAPARAGVLHVDQLVLNVAMRPDQPVRDAQVPFVALESDEWDNAHWQALYRFDELLTRNRPRTPQPSDTELAALRALVTRYRDEYLLPAGQSATTPKQVADLTAQVEAMGVPAPGSTGLGRPVVSYQHQAYPPEIAADLKTFVNAVTLRACTDLLKSVALAHGRAGAAERPALAGLYVRMIAHLRDQGWACGSSQGTIHHLGYDARGLYDSVYLMRDVLREHGLLEAVRADVTWFTGLGRVFRDWQDRQAYGGIMDVFNTTVRGMLASVLLMDTEAEQVAHLHALRTWLDRALTPSSGIQDGLKPDGTSFHHIGFYPDYSRDGFTGLAPIVYVLSGGVFGISGTAHAAYKKTLLTMRAYANTFNWPLPLSGRHPTGVTALSITPYQWAAISGTPDGSSDVDPELGAAFLRLLPAQPSTALRAIAQRLTARGITAETAPHGTWAANYAALSLHRRQDWLVAVRGHNRYHWSTEIYEGSNWYGRYSTYGQIQVLGRGNPVTNAASGFSQNGWDWARWPGTTAINVPLDRLKADLTGTIEEMLLTDSAFAGGHTIDGRHGMFAMRLREHPKYDASHRALKSVFLFDDRIIAVGTGIENSDRAHETETTLFQGALSDRTAPTYVDAAPVTTFPYERPDLRLASACWLLDGSGTGYHVPAGQRVGVRRAAQESRDQATDLPTSGDFATAWIGHGRAPRGAAYEYAMLVESDADSMASFSHAMASPDTAAYRVLRADSVAHVVSDRATGITGYAVFEPTRRLQAGPVREVDTPCLVLTRADGEGGRVLSVCDPDLRLYEGKDREQYRGGTYTGAYTSYSRSWQADPSAEHRLTVVLDGRWRPADSGQPCRAARHGNTTRVEFTTVDGRPVQVSLVPAG</sequence>
<dbReference type="GO" id="GO:0016829">
    <property type="term" value="F:lyase activity"/>
    <property type="evidence" value="ECO:0007669"/>
    <property type="project" value="UniProtKB-KW"/>
</dbReference>
<dbReference type="EMBL" id="CP120983">
    <property type="protein sequence ID" value="WLQ63012.1"/>
    <property type="molecule type" value="Genomic_DNA"/>
</dbReference>
<dbReference type="SUPFAM" id="SSF74650">
    <property type="entry name" value="Galactose mutarotase-like"/>
    <property type="match status" value="1"/>
</dbReference>
<proteinExistence type="inferred from homology"/>
<dbReference type="SUPFAM" id="SSF49785">
    <property type="entry name" value="Galactose-binding domain-like"/>
    <property type="match status" value="1"/>
</dbReference>